<dbReference type="InterPro" id="IPR023175">
    <property type="entry name" value="Vta1/CALS_N_sf"/>
</dbReference>
<feature type="domain" description="Vta1/callose synthase N-terminal" evidence="10">
    <location>
        <begin position="15"/>
        <end position="157"/>
    </location>
</feature>
<comment type="similarity">
    <text evidence="3">Belongs to the VTA1 family.</text>
</comment>
<evidence type="ECO:0000256" key="5">
    <source>
        <dbReference type="ARBA" id="ARBA00022490"/>
    </source>
</evidence>
<evidence type="ECO:0000256" key="6">
    <source>
        <dbReference type="ARBA" id="ARBA00022753"/>
    </source>
</evidence>
<dbReference type="AlphaFoldDB" id="A0A653D989"/>
<feature type="domain" description="Vta1 C-terminal" evidence="11">
    <location>
        <begin position="300"/>
        <end position="336"/>
    </location>
</feature>
<keyword evidence="13" id="KW-1185">Reference proteome</keyword>
<dbReference type="Gene3D" id="1.25.40.270">
    <property type="entry name" value="Vacuolar protein sorting-associated protein vta1"/>
    <property type="match status" value="1"/>
</dbReference>
<evidence type="ECO:0000256" key="8">
    <source>
        <dbReference type="ARBA" id="ARBA00023136"/>
    </source>
</evidence>
<accession>A0A653D989</accession>
<sequence>MGVKFAPIPIEVKPIAHLLKLAEEHDDRNIVVAYWARMAACRLALKLVPGKKSPETANLIRTMLDWLETTKQENSENEGITNETAAQAIIENYALKMFEYGDQQDKAEVFNKNTVKTFYTAGMLMDVLDQFGSLPDEVREKRKYAKWKAAYIHNCLKQGEQPMPGPPREPNVDPEMNIVPNNLLTQEEMSSFTEYQGPSPPDVANLKRKDSKGVETPTTPGATPTSPPNYGRPPSSGAQEGGVPFAFAPQPSPVSPGHPSTDPLPPLGAIGSVASGVPDPAVTPRQPSSSGNGSGYQPTPEVMQKAQKFCKYATSALNYDDVKNALENIEKARNLLLTGNE</sequence>
<dbReference type="Pfam" id="PF04652">
    <property type="entry name" value="Vta1"/>
    <property type="match status" value="1"/>
</dbReference>
<dbReference type="InterPro" id="IPR041212">
    <property type="entry name" value="Vta1_C"/>
</dbReference>
<evidence type="ECO:0000256" key="3">
    <source>
        <dbReference type="ARBA" id="ARBA00007895"/>
    </source>
</evidence>
<protein>
    <recommendedName>
        <fullName evidence="14">Vta1/callose synthase N-terminal domain-containing protein</fullName>
    </recommendedName>
</protein>
<dbReference type="Proteomes" id="UP000410492">
    <property type="component" value="Unassembled WGS sequence"/>
</dbReference>
<proteinExistence type="inferred from homology"/>
<dbReference type="InterPro" id="IPR044538">
    <property type="entry name" value="Vta1-like"/>
</dbReference>
<dbReference type="Gene3D" id="1.20.5.420">
    <property type="entry name" value="Immunoglobulin FC, subunit C"/>
    <property type="match status" value="1"/>
</dbReference>
<evidence type="ECO:0000256" key="7">
    <source>
        <dbReference type="ARBA" id="ARBA00022927"/>
    </source>
</evidence>
<dbReference type="PANTHER" id="PTHR46009:SF1">
    <property type="entry name" value="VACUOLAR PROTEIN SORTING-ASSOCIATED PROTEIN VTA1 HOMOLOG"/>
    <property type="match status" value="1"/>
</dbReference>
<name>A0A653D989_CALMS</name>
<dbReference type="InterPro" id="IPR039431">
    <property type="entry name" value="Vta1/CALS_N"/>
</dbReference>
<evidence type="ECO:0000256" key="1">
    <source>
        <dbReference type="ARBA" id="ARBA00004481"/>
    </source>
</evidence>
<evidence type="ECO:0000256" key="2">
    <source>
        <dbReference type="ARBA" id="ARBA00004496"/>
    </source>
</evidence>
<keyword evidence="5" id="KW-0963">Cytoplasm</keyword>
<evidence type="ECO:0000313" key="12">
    <source>
        <dbReference type="EMBL" id="VEN56735.1"/>
    </source>
</evidence>
<dbReference type="Pfam" id="PF18097">
    <property type="entry name" value="Vta1_C"/>
    <property type="match status" value="1"/>
</dbReference>
<organism evidence="12 13">
    <name type="scientific">Callosobruchus maculatus</name>
    <name type="common">Southern cowpea weevil</name>
    <name type="synonym">Pulse bruchid</name>
    <dbReference type="NCBI Taxonomy" id="64391"/>
    <lineage>
        <taxon>Eukaryota</taxon>
        <taxon>Metazoa</taxon>
        <taxon>Ecdysozoa</taxon>
        <taxon>Arthropoda</taxon>
        <taxon>Hexapoda</taxon>
        <taxon>Insecta</taxon>
        <taxon>Pterygota</taxon>
        <taxon>Neoptera</taxon>
        <taxon>Endopterygota</taxon>
        <taxon>Coleoptera</taxon>
        <taxon>Polyphaga</taxon>
        <taxon>Cucujiformia</taxon>
        <taxon>Chrysomeloidea</taxon>
        <taxon>Chrysomelidae</taxon>
        <taxon>Bruchinae</taxon>
        <taxon>Bruchini</taxon>
        <taxon>Callosobruchus</taxon>
    </lineage>
</organism>
<reference evidence="12 13" key="1">
    <citation type="submission" date="2019-01" db="EMBL/GenBank/DDBJ databases">
        <authorList>
            <person name="Sayadi A."/>
        </authorList>
    </citation>
    <scope>NUCLEOTIDE SEQUENCE [LARGE SCALE GENOMIC DNA]</scope>
</reference>
<dbReference type="GO" id="GO:0015031">
    <property type="term" value="P:protein transport"/>
    <property type="evidence" value="ECO:0007669"/>
    <property type="project" value="UniProtKB-KW"/>
</dbReference>
<evidence type="ECO:0000313" key="13">
    <source>
        <dbReference type="Proteomes" id="UP000410492"/>
    </source>
</evidence>
<dbReference type="GO" id="GO:0032511">
    <property type="term" value="P:late endosome to vacuole transport via multivesicular body sorting pathway"/>
    <property type="evidence" value="ECO:0007669"/>
    <property type="project" value="InterPro"/>
</dbReference>
<feature type="compositionally biased region" description="Pro residues" evidence="9">
    <location>
        <begin position="250"/>
        <end position="266"/>
    </location>
</feature>
<keyword evidence="6" id="KW-0967">Endosome</keyword>
<feature type="compositionally biased region" description="Polar residues" evidence="9">
    <location>
        <begin position="285"/>
        <end position="297"/>
    </location>
</feature>
<evidence type="ECO:0000256" key="4">
    <source>
        <dbReference type="ARBA" id="ARBA00022448"/>
    </source>
</evidence>
<comment type="subcellular location">
    <subcellularLocation>
        <location evidence="2">Cytoplasm</location>
    </subcellularLocation>
    <subcellularLocation>
        <location evidence="1">Endosome membrane</location>
        <topology evidence="1">Peripheral membrane protein</topology>
    </subcellularLocation>
</comment>
<keyword evidence="7" id="KW-0653">Protein transport</keyword>
<evidence type="ECO:0000259" key="11">
    <source>
        <dbReference type="Pfam" id="PF18097"/>
    </source>
</evidence>
<dbReference type="GO" id="GO:0010008">
    <property type="term" value="C:endosome membrane"/>
    <property type="evidence" value="ECO:0007669"/>
    <property type="project" value="UniProtKB-SubCell"/>
</dbReference>
<evidence type="ECO:0000256" key="9">
    <source>
        <dbReference type="SAM" id="MobiDB-lite"/>
    </source>
</evidence>
<dbReference type="OrthoDB" id="391137at2759"/>
<keyword evidence="8" id="KW-0472">Membrane</keyword>
<evidence type="ECO:0000259" key="10">
    <source>
        <dbReference type="Pfam" id="PF04652"/>
    </source>
</evidence>
<dbReference type="PANTHER" id="PTHR46009">
    <property type="entry name" value="VACUOLAR PROTEIN SORTING-ASSOCIATED PROTEIN VTA1 HOMOLOG"/>
    <property type="match status" value="1"/>
</dbReference>
<feature type="region of interest" description="Disordered" evidence="9">
    <location>
        <begin position="190"/>
        <end position="302"/>
    </location>
</feature>
<dbReference type="EMBL" id="CAACVG010010837">
    <property type="protein sequence ID" value="VEN56735.1"/>
    <property type="molecule type" value="Genomic_DNA"/>
</dbReference>
<dbReference type="GO" id="GO:0005771">
    <property type="term" value="C:multivesicular body"/>
    <property type="evidence" value="ECO:0007669"/>
    <property type="project" value="TreeGrafter"/>
</dbReference>
<evidence type="ECO:0008006" key="14">
    <source>
        <dbReference type="Google" id="ProtNLM"/>
    </source>
</evidence>
<gene>
    <name evidence="12" type="ORF">CALMAC_LOCUS15550</name>
</gene>
<keyword evidence="4" id="KW-0813">Transport</keyword>